<reference evidence="1 2" key="1">
    <citation type="journal article" date="2016" name="Int. J. Syst. Evol. Microbiol.">
        <title>Descriptions of Anaerotaenia torta gen. nov., sp. nov. and Anaerocolumna cellulosilytica gen. nov., sp. nov. isolated from a methanogenic reactor of cattle waste.</title>
        <authorList>
            <person name="Uek A."/>
            <person name="Ohtaki Y."/>
            <person name="Kaku N."/>
            <person name="Ueki K."/>
        </authorList>
    </citation>
    <scope>NUCLEOTIDE SEQUENCE [LARGE SCALE GENOMIC DNA]</scope>
    <source>
        <strain evidence="1 2">SN021</strain>
    </source>
</reference>
<dbReference type="PANTHER" id="PTHR37309:SF1">
    <property type="entry name" value="SLR0284 PROTEIN"/>
    <property type="match status" value="1"/>
</dbReference>
<evidence type="ECO:0000313" key="2">
    <source>
        <dbReference type="Proteomes" id="UP000515561"/>
    </source>
</evidence>
<dbReference type="InterPro" id="IPR007165">
    <property type="entry name" value="Phage_holin_4_2"/>
</dbReference>
<evidence type="ECO:0000313" key="1">
    <source>
        <dbReference type="EMBL" id="BCJ92989.1"/>
    </source>
</evidence>
<protein>
    <submittedName>
        <fullName evidence="1">Uncharacterized protein</fullName>
    </submittedName>
</protein>
<dbReference type="EMBL" id="AP023367">
    <property type="protein sequence ID" value="BCJ92989.1"/>
    <property type="molecule type" value="Genomic_DNA"/>
</dbReference>
<keyword evidence="2" id="KW-1185">Reference proteome</keyword>
<dbReference type="PANTHER" id="PTHR37309">
    <property type="entry name" value="SLR0284 PROTEIN"/>
    <property type="match status" value="1"/>
</dbReference>
<proteinExistence type="predicted"/>
<dbReference type="Proteomes" id="UP000515561">
    <property type="component" value="Chromosome"/>
</dbReference>
<dbReference type="AlphaFoldDB" id="A0A6S6QV83"/>
<dbReference type="Pfam" id="PF04020">
    <property type="entry name" value="Phage_holin_4_2"/>
    <property type="match status" value="1"/>
</dbReference>
<accession>A0A6S6QV83</accession>
<dbReference type="KEGG" id="acel:acsn021_05580"/>
<sequence>MIKLAVKYLSIVISIYILSMAVDTIMIYETDALLIMGVVLLIVNLVLKPILLLITLPFNVMTLGLFGFIVNAWTIMIADHFVYGISMGGFFNSLLAALVIVVIQHLLKDILQPSK</sequence>
<dbReference type="RefSeq" id="WP_184092593.1">
    <property type="nucleotide sequence ID" value="NZ_AP023367.1"/>
</dbReference>
<gene>
    <name evidence="1" type="ORF">acsn021_05580</name>
</gene>
<name>A0A6S6QV83_9FIRM</name>
<organism evidence="1 2">
    <name type="scientific">Anaerocolumna cellulosilytica</name>
    <dbReference type="NCBI Taxonomy" id="433286"/>
    <lineage>
        <taxon>Bacteria</taxon>
        <taxon>Bacillati</taxon>
        <taxon>Bacillota</taxon>
        <taxon>Clostridia</taxon>
        <taxon>Lachnospirales</taxon>
        <taxon>Lachnospiraceae</taxon>
        <taxon>Anaerocolumna</taxon>
    </lineage>
</organism>